<dbReference type="Pfam" id="PF00482">
    <property type="entry name" value="T2SSF"/>
    <property type="match status" value="2"/>
</dbReference>
<keyword evidence="7 10" id="KW-1133">Transmembrane helix</keyword>
<sequence length="409" mass="46899">MNEGTMKLFNWQATNFLQQKQQGMIVAENIEIARQALFQRQLQNIKLQRNWQFPRKPKANELYELINQLALLLKSAVPIKQSLQLLLQNCTVISLNLWLGRLIEDLESGLSFSQGIEKQGKYFSQQEQQLIQVGEMTGKLAQVCEQIAQYRQQSLILQRKIQKILLYPMLVLGISVLLTLLLLIFIVPQFAEMYGNNNASLPAFTAFLLHLSEGLQQHFWQLALLFILVLLFIRFRLKRSAKLIKWKNRCINKMPVFGKITQLARLIRFSQALALMLRSGVPLNMALQSFLPKQQSWQVEKSYVADPVLNQAVETALYWLNQGYQFSDSVASDFFPMTAQQMLKIGEESGQVAQMLQHIADKYQQDLNHQVDLLSQLLEPLLMVIIGGLIGAVLLGMYLPIFNMGSMIQ</sequence>
<evidence type="ECO:0000256" key="6">
    <source>
        <dbReference type="ARBA" id="ARBA00022692"/>
    </source>
</evidence>
<comment type="subcellular location">
    <subcellularLocation>
        <location evidence="1 9">Cell inner membrane</location>
        <topology evidence="1 9">Multi-pass membrane protein</topology>
    </subcellularLocation>
</comment>
<keyword evidence="5" id="KW-0997">Cell inner membrane</keyword>
<dbReference type="InterPro" id="IPR001992">
    <property type="entry name" value="T2SS_GspF/T4SS_PilC_CS"/>
</dbReference>
<proteinExistence type="inferred from homology"/>
<keyword evidence="4" id="KW-1003">Cell membrane</keyword>
<evidence type="ECO:0000256" key="7">
    <source>
        <dbReference type="ARBA" id="ARBA00022989"/>
    </source>
</evidence>
<organism evidence="12 14">
    <name type="scientific">Avibacterium gallinarum</name>
    <name type="common">Pasteurella gallinarum</name>
    <dbReference type="NCBI Taxonomy" id="755"/>
    <lineage>
        <taxon>Bacteria</taxon>
        <taxon>Pseudomonadati</taxon>
        <taxon>Pseudomonadota</taxon>
        <taxon>Gammaproteobacteria</taxon>
        <taxon>Pasteurellales</taxon>
        <taxon>Pasteurellaceae</taxon>
        <taxon>Avibacterium</taxon>
    </lineage>
</organism>
<dbReference type="InterPro" id="IPR018076">
    <property type="entry name" value="T2SS_GspF_dom"/>
</dbReference>
<feature type="domain" description="Type II secretion system protein GspF" evidence="11">
    <location>
        <begin position="269"/>
        <end position="400"/>
    </location>
</feature>
<feature type="transmembrane region" description="Helical" evidence="10">
    <location>
        <begin position="218"/>
        <end position="237"/>
    </location>
</feature>
<dbReference type="EMBL" id="SNXJ01000001">
    <property type="protein sequence ID" value="TDP30411.1"/>
    <property type="molecule type" value="Genomic_DNA"/>
</dbReference>
<dbReference type="PANTHER" id="PTHR30012">
    <property type="entry name" value="GENERAL SECRETION PATHWAY PROTEIN"/>
    <property type="match status" value="1"/>
</dbReference>
<feature type="domain" description="Type II secretion system protein GspF" evidence="11">
    <location>
        <begin position="66"/>
        <end position="188"/>
    </location>
</feature>
<feature type="transmembrane region" description="Helical" evidence="10">
    <location>
        <begin position="164"/>
        <end position="187"/>
    </location>
</feature>
<evidence type="ECO:0000256" key="5">
    <source>
        <dbReference type="ARBA" id="ARBA00022519"/>
    </source>
</evidence>
<evidence type="ECO:0000313" key="14">
    <source>
        <dbReference type="Proteomes" id="UP000255113"/>
    </source>
</evidence>
<dbReference type="PROSITE" id="PS00874">
    <property type="entry name" value="T2SP_F"/>
    <property type="match status" value="1"/>
</dbReference>
<evidence type="ECO:0000256" key="3">
    <source>
        <dbReference type="ARBA" id="ARBA00022448"/>
    </source>
</evidence>
<evidence type="ECO:0000256" key="9">
    <source>
        <dbReference type="RuleBase" id="RU003923"/>
    </source>
</evidence>
<name>A0A379AY31_AVIGA</name>
<evidence type="ECO:0000256" key="4">
    <source>
        <dbReference type="ARBA" id="ARBA00022475"/>
    </source>
</evidence>
<dbReference type="AlphaFoldDB" id="A0A379AY31"/>
<dbReference type="Proteomes" id="UP000294683">
    <property type="component" value="Unassembled WGS sequence"/>
</dbReference>
<dbReference type="PANTHER" id="PTHR30012:SF7">
    <property type="entry name" value="PROTEIN TRANSPORT PROTEIN HOFC HOMOLOG"/>
    <property type="match status" value="1"/>
</dbReference>
<dbReference type="PRINTS" id="PR00812">
    <property type="entry name" value="BCTERIALGSPF"/>
</dbReference>
<keyword evidence="15" id="KW-1185">Reference proteome</keyword>
<keyword evidence="3 9" id="KW-0813">Transport</keyword>
<feature type="transmembrane region" description="Helical" evidence="10">
    <location>
        <begin position="381"/>
        <end position="401"/>
    </location>
</feature>
<evidence type="ECO:0000313" key="12">
    <source>
        <dbReference type="EMBL" id="SUB26911.1"/>
    </source>
</evidence>
<dbReference type="InterPro" id="IPR003004">
    <property type="entry name" value="GspF/PilC"/>
</dbReference>
<comment type="similarity">
    <text evidence="2 9">Belongs to the GSP F family.</text>
</comment>
<dbReference type="Proteomes" id="UP000255113">
    <property type="component" value="Unassembled WGS sequence"/>
</dbReference>
<protein>
    <submittedName>
        <fullName evidence="12">Protein transport protein HofC</fullName>
    </submittedName>
</protein>
<accession>A0A379AY31</accession>
<reference evidence="13 15" key="2">
    <citation type="submission" date="2019-03" db="EMBL/GenBank/DDBJ databases">
        <title>Genomic Encyclopedia of Type Strains, Phase IV (KMG-IV): sequencing the most valuable type-strain genomes for metagenomic binning, comparative biology and taxonomic classification.</title>
        <authorList>
            <person name="Goeker M."/>
        </authorList>
    </citation>
    <scope>NUCLEOTIDE SEQUENCE [LARGE SCALE GENOMIC DNA]</scope>
    <source>
        <strain evidence="13 15">DSM 17481</strain>
    </source>
</reference>
<dbReference type="GO" id="GO:0015628">
    <property type="term" value="P:protein secretion by the type II secretion system"/>
    <property type="evidence" value="ECO:0007669"/>
    <property type="project" value="TreeGrafter"/>
</dbReference>
<keyword evidence="8 10" id="KW-0472">Membrane</keyword>
<evidence type="ECO:0000256" key="10">
    <source>
        <dbReference type="SAM" id="Phobius"/>
    </source>
</evidence>
<evidence type="ECO:0000256" key="2">
    <source>
        <dbReference type="ARBA" id="ARBA00005745"/>
    </source>
</evidence>
<reference evidence="12 14" key="1">
    <citation type="submission" date="2018-06" db="EMBL/GenBank/DDBJ databases">
        <authorList>
            <consortium name="Pathogen Informatics"/>
            <person name="Doyle S."/>
        </authorList>
    </citation>
    <scope>NUCLEOTIDE SEQUENCE [LARGE SCALE GENOMIC DNA]</scope>
    <source>
        <strain evidence="12 14">NCTC11188</strain>
    </source>
</reference>
<gene>
    <name evidence="12" type="primary">hofC</name>
    <name evidence="13" type="ORF">EV689_101445</name>
    <name evidence="12" type="ORF">NCTC11188_01275</name>
</gene>
<dbReference type="Gene3D" id="1.20.81.30">
    <property type="entry name" value="Type II secretion system (T2SS), domain F"/>
    <property type="match status" value="2"/>
</dbReference>
<evidence type="ECO:0000313" key="15">
    <source>
        <dbReference type="Proteomes" id="UP000294683"/>
    </source>
</evidence>
<dbReference type="InterPro" id="IPR042094">
    <property type="entry name" value="T2SS_GspF_sf"/>
</dbReference>
<evidence type="ECO:0000256" key="8">
    <source>
        <dbReference type="ARBA" id="ARBA00023136"/>
    </source>
</evidence>
<evidence type="ECO:0000259" key="11">
    <source>
        <dbReference type="Pfam" id="PF00482"/>
    </source>
</evidence>
<dbReference type="EMBL" id="UGSQ01000003">
    <property type="protein sequence ID" value="SUB26911.1"/>
    <property type="molecule type" value="Genomic_DNA"/>
</dbReference>
<dbReference type="GO" id="GO:0005886">
    <property type="term" value="C:plasma membrane"/>
    <property type="evidence" value="ECO:0007669"/>
    <property type="project" value="UniProtKB-SubCell"/>
</dbReference>
<evidence type="ECO:0000313" key="13">
    <source>
        <dbReference type="EMBL" id="TDP30411.1"/>
    </source>
</evidence>
<evidence type="ECO:0000256" key="1">
    <source>
        <dbReference type="ARBA" id="ARBA00004429"/>
    </source>
</evidence>
<keyword evidence="6 9" id="KW-0812">Transmembrane</keyword>